<dbReference type="Pfam" id="PF00440">
    <property type="entry name" value="TetR_N"/>
    <property type="match status" value="1"/>
</dbReference>
<dbReference type="STRING" id="284581.AMD01_06560"/>
<dbReference type="GO" id="GO:0003677">
    <property type="term" value="F:DNA binding"/>
    <property type="evidence" value="ECO:0007669"/>
    <property type="project" value="UniProtKB-UniRule"/>
</dbReference>
<dbReference type="InterPro" id="IPR009057">
    <property type="entry name" value="Homeodomain-like_sf"/>
</dbReference>
<sequence>MTKKTDLRVRRTRKAIRDSFLQLIDSKGFDAITIQDIADEAMINRATFYLHYCDKYQLLGTLSDEVLTDLITSFNPSQHIKDRKVQMSHIHEHIVSGFGSVQRHEDFYKVMLGKNGIYDFNIKMYEAIRQKFIHEYDLMNLRDEDFHIPKDLLTHFVASAFRGVLTWWIQSEQRQTPEELAKQLAKIITTGPLQAAGFVFENQGS</sequence>
<name>A0A0M0L9B9_9BACI</name>
<evidence type="ECO:0000313" key="5">
    <source>
        <dbReference type="EMBL" id="KOO47685.1"/>
    </source>
</evidence>
<proteinExistence type="predicted"/>
<comment type="caution">
    <text evidence="5">The sequence shown here is derived from an EMBL/GenBank/DDBJ whole genome shotgun (WGS) entry which is preliminary data.</text>
</comment>
<dbReference type="InterPro" id="IPR039532">
    <property type="entry name" value="TetR_C_Firmicutes"/>
</dbReference>
<evidence type="ECO:0000259" key="4">
    <source>
        <dbReference type="PROSITE" id="PS50977"/>
    </source>
</evidence>
<organism evidence="5 6">
    <name type="scientific">Priestia koreensis</name>
    <dbReference type="NCBI Taxonomy" id="284581"/>
    <lineage>
        <taxon>Bacteria</taxon>
        <taxon>Bacillati</taxon>
        <taxon>Bacillota</taxon>
        <taxon>Bacilli</taxon>
        <taxon>Bacillales</taxon>
        <taxon>Bacillaceae</taxon>
        <taxon>Priestia</taxon>
    </lineage>
</organism>
<evidence type="ECO:0000256" key="3">
    <source>
        <dbReference type="PROSITE-ProRule" id="PRU00335"/>
    </source>
</evidence>
<dbReference type="InterPro" id="IPR050624">
    <property type="entry name" value="HTH-type_Tx_Regulator"/>
</dbReference>
<dbReference type="PATRIC" id="fig|284581.3.peg.4717"/>
<keyword evidence="1" id="KW-0678">Repressor</keyword>
<accession>A0A0M0L9B9</accession>
<evidence type="ECO:0000256" key="1">
    <source>
        <dbReference type="ARBA" id="ARBA00022491"/>
    </source>
</evidence>
<feature type="domain" description="HTH tetR-type" evidence="4">
    <location>
        <begin position="10"/>
        <end position="70"/>
    </location>
</feature>
<protein>
    <recommendedName>
        <fullName evidence="4">HTH tetR-type domain-containing protein</fullName>
    </recommendedName>
</protein>
<dbReference type="AlphaFoldDB" id="A0A0M0L9B9"/>
<reference evidence="6" key="1">
    <citation type="submission" date="2015-08" db="EMBL/GenBank/DDBJ databases">
        <title>Fjat-14210 dsm16467.</title>
        <authorList>
            <person name="Liu B."/>
            <person name="Wang J."/>
            <person name="Zhu Y."/>
            <person name="Liu G."/>
            <person name="Chen Q."/>
            <person name="Chen Z."/>
            <person name="Lan J."/>
            <person name="Che J."/>
            <person name="Ge C."/>
            <person name="Shi H."/>
            <person name="Pan Z."/>
            <person name="Liu X."/>
        </authorList>
    </citation>
    <scope>NUCLEOTIDE SEQUENCE [LARGE SCALE GENOMIC DNA]</scope>
    <source>
        <strain evidence="6">DSM 16467</strain>
    </source>
</reference>
<feature type="DNA-binding region" description="H-T-H motif" evidence="3">
    <location>
        <begin position="33"/>
        <end position="52"/>
    </location>
</feature>
<dbReference type="Pfam" id="PF14278">
    <property type="entry name" value="TetR_C_8"/>
    <property type="match status" value="1"/>
</dbReference>
<dbReference type="RefSeq" id="WP_053400601.1">
    <property type="nucleotide sequence ID" value="NZ_JAUKEN010000001.1"/>
</dbReference>
<dbReference type="Gene3D" id="1.10.357.10">
    <property type="entry name" value="Tetracycline Repressor, domain 2"/>
    <property type="match status" value="1"/>
</dbReference>
<gene>
    <name evidence="5" type="ORF">AMD01_06560</name>
</gene>
<dbReference type="SUPFAM" id="SSF46689">
    <property type="entry name" value="Homeodomain-like"/>
    <property type="match status" value="1"/>
</dbReference>
<dbReference type="PANTHER" id="PTHR43479:SF23">
    <property type="entry name" value="HTH TETR-TYPE DOMAIN-CONTAINING PROTEIN"/>
    <property type="match status" value="1"/>
</dbReference>
<keyword evidence="2 3" id="KW-0238">DNA-binding</keyword>
<dbReference type="InterPro" id="IPR001647">
    <property type="entry name" value="HTH_TetR"/>
</dbReference>
<dbReference type="Proteomes" id="UP000037558">
    <property type="component" value="Unassembled WGS sequence"/>
</dbReference>
<evidence type="ECO:0000313" key="6">
    <source>
        <dbReference type="Proteomes" id="UP000037558"/>
    </source>
</evidence>
<dbReference type="EMBL" id="LILC01000007">
    <property type="protein sequence ID" value="KOO47685.1"/>
    <property type="molecule type" value="Genomic_DNA"/>
</dbReference>
<evidence type="ECO:0000256" key="2">
    <source>
        <dbReference type="ARBA" id="ARBA00023125"/>
    </source>
</evidence>
<keyword evidence="6" id="KW-1185">Reference proteome</keyword>
<dbReference type="PROSITE" id="PS50977">
    <property type="entry name" value="HTH_TETR_2"/>
    <property type="match status" value="1"/>
</dbReference>
<dbReference type="PANTHER" id="PTHR43479">
    <property type="entry name" value="ACREF/ENVCD OPERON REPRESSOR-RELATED"/>
    <property type="match status" value="1"/>
</dbReference>